<evidence type="ECO:0000313" key="3">
    <source>
        <dbReference type="Proteomes" id="UP000054266"/>
    </source>
</evidence>
<dbReference type="HOGENOM" id="CLU_1722138_0_0_1"/>
<dbReference type="EMBL" id="KN846963">
    <property type="protein sequence ID" value="KIW62758.1"/>
    <property type="molecule type" value="Genomic_DNA"/>
</dbReference>
<feature type="chain" id="PRO_5002252756" evidence="1">
    <location>
        <begin position="28"/>
        <end position="152"/>
    </location>
</feature>
<evidence type="ECO:0000313" key="2">
    <source>
        <dbReference type="EMBL" id="KIW62758.1"/>
    </source>
</evidence>
<dbReference type="AlphaFoldDB" id="A0A0D2F4B7"/>
<name>A0A0D2F4B7_9EURO</name>
<sequence>MKPRLFPFPLFWQLALLFLALPSIVVPVRVHALPVQEPLALRAVDSSVLESLALAYTAYLEKKQQVTARLLDTIAESIESTKSVLDTDFELTRALLAEVGDLLQQSNDGQSESNDVARQNAEVQKRSLAIQERTLQLAEKSNRGAVEQIVTA</sequence>
<evidence type="ECO:0000256" key="1">
    <source>
        <dbReference type="SAM" id="SignalP"/>
    </source>
</evidence>
<accession>A0A0D2F4B7</accession>
<organism evidence="2 3">
    <name type="scientific">Phialophora macrospora</name>
    <dbReference type="NCBI Taxonomy" id="1851006"/>
    <lineage>
        <taxon>Eukaryota</taxon>
        <taxon>Fungi</taxon>
        <taxon>Dikarya</taxon>
        <taxon>Ascomycota</taxon>
        <taxon>Pezizomycotina</taxon>
        <taxon>Eurotiomycetes</taxon>
        <taxon>Chaetothyriomycetidae</taxon>
        <taxon>Chaetothyriales</taxon>
        <taxon>Herpotrichiellaceae</taxon>
        <taxon>Phialophora</taxon>
    </lineage>
</organism>
<feature type="signal peptide" evidence="1">
    <location>
        <begin position="1"/>
        <end position="27"/>
    </location>
</feature>
<keyword evidence="1" id="KW-0732">Signal</keyword>
<keyword evidence="3" id="KW-1185">Reference proteome</keyword>
<proteinExistence type="predicted"/>
<protein>
    <submittedName>
        <fullName evidence="2">Uncharacterized protein</fullName>
    </submittedName>
</protein>
<dbReference type="Proteomes" id="UP000054266">
    <property type="component" value="Unassembled WGS sequence"/>
</dbReference>
<gene>
    <name evidence="2" type="ORF">PV04_10893</name>
</gene>
<reference evidence="2 3" key="1">
    <citation type="submission" date="2015-01" db="EMBL/GenBank/DDBJ databases">
        <title>The Genome Sequence of Capronia semiimmersa CBS27337.</title>
        <authorList>
            <consortium name="The Broad Institute Genomics Platform"/>
            <person name="Cuomo C."/>
            <person name="de Hoog S."/>
            <person name="Gorbushina A."/>
            <person name="Stielow B."/>
            <person name="Teixiera M."/>
            <person name="Abouelleil A."/>
            <person name="Chapman S.B."/>
            <person name="Priest M."/>
            <person name="Young S.K."/>
            <person name="Wortman J."/>
            <person name="Nusbaum C."/>
            <person name="Birren B."/>
        </authorList>
    </citation>
    <scope>NUCLEOTIDE SEQUENCE [LARGE SCALE GENOMIC DNA]</scope>
    <source>
        <strain evidence="2 3">CBS 27337</strain>
    </source>
</reference>